<proteinExistence type="predicted"/>
<dbReference type="Proteomes" id="UP000814033">
    <property type="component" value="Unassembled WGS sequence"/>
</dbReference>
<comment type="caution">
    <text evidence="1">The sequence shown here is derived from an EMBL/GenBank/DDBJ whole genome shotgun (WGS) entry which is preliminary data.</text>
</comment>
<gene>
    <name evidence="1" type="ORF">FA95DRAFT_1614395</name>
</gene>
<evidence type="ECO:0000313" key="2">
    <source>
        <dbReference type="Proteomes" id="UP000814033"/>
    </source>
</evidence>
<sequence>MHSINSDTNAPACIDLKIAYDRVSREEMVPFPFPLAFWTSDDESDTVVIAANTSFIPCPMPSDPPPSVHVQSDGLWGVVYQCSSPWHQ</sequence>
<evidence type="ECO:0000313" key="1">
    <source>
        <dbReference type="EMBL" id="KAI0037288.1"/>
    </source>
</evidence>
<protein>
    <submittedName>
        <fullName evidence="1">Uncharacterized protein</fullName>
    </submittedName>
</protein>
<keyword evidence="2" id="KW-1185">Reference proteome</keyword>
<reference evidence="1" key="2">
    <citation type="journal article" date="2022" name="New Phytol.">
        <title>Evolutionary transition to the ectomycorrhizal habit in the genomes of a hyperdiverse lineage of mushroom-forming fungi.</title>
        <authorList>
            <person name="Looney B."/>
            <person name="Miyauchi S."/>
            <person name="Morin E."/>
            <person name="Drula E."/>
            <person name="Courty P.E."/>
            <person name="Kohler A."/>
            <person name="Kuo A."/>
            <person name="LaButti K."/>
            <person name="Pangilinan J."/>
            <person name="Lipzen A."/>
            <person name="Riley R."/>
            <person name="Andreopoulos W."/>
            <person name="He G."/>
            <person name="Johnson J."/>
            <person name="Nolan M."/>
            <person name="Tritt A."/>
            <person name="Barry K.W."/>
            <person name="Grigoriev I.V."/>
            <person name="Nagy L.G."/>
            <person name="Hibbett D."/>
            <person name="Henrissat B."/>
            <person name="Matheny P.B."/>
            <person name="Labbe J."/>
            <person name="Martin F.M."/>
        </authorList>
    </citation>
    <scope>NUCLEOTIDE SEQUENCE</scope>
    <source>
        <strain evidence="1">FP105234-sp</strain>
    </source>
</reference>
<accession>A0ACB8QZQ5</accession>
<name>A0ACB8QZQ5_9AGAM</name>
<reference evidence="1" key="1">
    <citation type="submission" date="2021-02" db="EMBL/GenBank/DDBJ databases">
        <authorList>
            <consortium name="DOE Joint Genome Institute"/>
            <person name="Ahrendt S."/>
            <person name="Looney B.P."/>
            <person name="Miyauchi S."/>
            <person name="Morin E."/>
            <person name="Drula E."/>
            <person name="Courty P.E."/>
            <person name="Chicoki N."/>
            <person name="Fauchery L."/>
            <person name="Kohler A."/>
            <person name="Kuo A."/>
            <person name="Labutti K."/>
            <person name="Pangilinan J."/>
            <person name="Lipzen A."/>
            <person name="Riley R."/>
            <person name="Andreopoulos W."/>
            <person name="He G."/>
            <person name="Johnson J."/>
            <person name="Barry K.W."/>
            <person name="Grigoriev I.V."/>
            <person name="Nagy L."/>
            <person name="Hibbett D."/>
            <person name="Henrissat B."/>
            <person name="Matheny P.B."/>
            <person name="Labbe J."/>
            <person name="Martin F."/>
        </authorList>
    </citation>
    <scope>NUCLEOTIDE SEQUENCE</scope>
    <source>
        <strain evidence="1">FP105234-sp</strain>
    </source>
</reference>
<organism evidence="1 2">
    <name type="scientific">Auriscalpium vulgare</name>
    <dbReference type="NCBI Taxonomy" id="40419"/>
    <lineage>
        <taxon>Eukaryota</taxon>
        <taxon>Fungi</taxon>
        <taxon>Dikarya</taxon>
        <taxon>Basidiomycota</taxon>
        <taxon>Agaricomycotina</taxon>
        <taxon>Agaricomycetes</taxon>
        <taxon>Russulales</taxon>
        <taxon>Auriscalpiaceae</taxon>
        <taxon>Auriscalpium</taxon>
    </lineage>
</organism>
<dbReference type="EMBL" id="MU277135">
    <property type="protein sequence ID" value="KAI0037288.1"/>
    <property type="molecule type" value="Genomic_DNA"/>
</dbReference>